<evidence type="ECO:0000313" key="4">
    <source>
        <dbReference type="EMBL" id="KAK5088772.1"/>
    </source>
</evidence>
<evidence type="ECO:0000313" key="5">
    <source>
        <dbReference type="Proteomes" id="UP001309876"/>
    </source>
</evidence>
<comment type="caution">
    <text evidence="4">The sequence shown here is derived from an EMBL/GenBank/DDBJ whole genome shotgun (WGS) entry which is preliminary data.</text>
</comment>
<comment type="pathway">
    <text evidence="1">Mycotoxin biosynthesis.</text>
</comment>
<dbReference type="Pfam" id="PF11807">
    <property type="entry name" value="UstYa"/>
    <property type="match status" value="1"/>
</dbReference>
<protein>
    <submittedName>
        <fullName evidence="4">Uncharacterized protein</fullName>
    </submittedName>
</protein>
<dbReference type="PANTHER" id="PTHR33365">
    <property type="entry name" value="YALI0B05434P"/>
    <property type="match status" value="1"/>
</dbReference>
<dbReference type="PANTHER" id="PTHR33365:SF4">
    <property type="entry name" value="CYCLOCHLOROTINE BIOSYNTHESIS PROTEIN O"/>
    <property type="match status" value="1"/>
</dbReference>
<comment type="similarity">
    <text evidence="2">Belongs to the ustYa family.</text>
</comment>
<dbReference type="GO" id="GO:0043386">
    <property type="term" value="P:mycotoxin biosynthetic process"/>
    <property type="evidence" value="ECO:0007669"/>
    <property type="project" value="InterPro"/>
</dbReference>
<dbReference type="Proteomes" id="UP001309876">
    <property type="component" value="Unassembled WGS sequence"/>
</dbReference>
<evidence type="ECO:0000256" key="2">
    <source>
        <dbReference type="ARBA" id="ARBA00035112"/>
    </source>
</evidence>
<proteinExistence type="inferred from homology"/>
<evidence type="ECO:0000256" key="1">
    <source>
        <dbReference type="ARBA" id="ARBA00004685"/>
    </source>
</evidence>
<keyword evidence="5" id="KW-1185">Reference proteome</keyword>
<feature type="chain" id="PRO_5042883632" evidence="3">
    <location>
        <begin position="16"/>
        <end position="221"/>
    </location>
</feature>
<gene>
    <name evidence="4" type="ORF">LTR05_002994</name>
</gene>
<feature type="signal peptide" evidence="3">
    <location>
        <begin position="1"/>
        <end position="15"/>
    </location>
</feature>
<keyword evidence="3" id="KW-0732">Signal</keyword>
<accession>A0AAN7T4X0</accession>
<reference evidence="4 5" key="1">
    <citation type="submission" date="2023-08" db="EMBL/GenBank/DDBJ databases">
        <title>Black Yeasts Isolated from many extreme environments.</title>
        <authorList>
            <person name="Coleine C."/>
            <person name="Stajich J.E."/>
            <person name="Selbmann L."/>
        </authorList>
    </citation>
    <scope>NUCLEOTIDE SEQUENCE [LARGE SCALE GENOMIC DNA]</scope>
    <source>
        <strain evidence="4 5">CCFEE 5910</strain>
    </source>
</reference>
<dbReference type="AlphaFoldDB" id="A0AAN7T4X0"/>
<sequence length="221" mass="25872">MLSLCLSIYLGLTLAKVQQPGPFDTDLPGLHSAVVYEERAFTRELSYDPSSGRVIRMPCDREPEYFGEPNETVDAAWEDLVRNRWLSMTPAEAASYDPELSPLPWDGQFRFEPDMFHSLHCLNSLRMYIDKSYYETHHNGHYHNLSPLVNQDDFERIHIDHCMDQIRQTIQCHGDLSPVLVYTWKGFELGIGRGTKHTCRKWEPIRKWMDDRNEEYGHLPQ</sequence>
<evidence type="ECO:0000256" key="3">
    <source>
        <dbReference type="SAM" id="SignalP"/>
    </source>
</evidence>
<organism evidence="4 5">
    <name type="scientific">Lithohypha guttulata</name>
    <dbReference type="NCBI Taxonomy" id="1690604"/>
    <lineage>
        <taxon>Eukaryota</taxon>
        <taxon>Fungi</taxon>
        <taxon>Dikarya</taxon>
        <taxon>Ascomycota</taxon>
        <taxon>Pezizomycotina</taxon>
        <taxon>Eurotiomycetes</taxon>
        <taxon>Chaetothyriomycetidae</taxon>
        <taxon>Chaetothyriales</taxon>
        <taxon>Trichomeriaceae</taxon>
        <taxon>Lithohypha</taxon>
    </lineage>
</organism>
<dbReference type="EMBL" id="JAVRRJ010000002">
    <property type="protein sequence ID" value="KAK5088772.1"/>
    <property type="molecule type" value="Genomic_DNA"/>
</dbReference>
<name>A0AAN7T4X0_9EURO</name>
<dbReference type="InterPro" id="IPR021765">
    <property type="entry name" value="UstYa-like"/>
</dbReference>